<dbReference type="InterPro" id="IPR001841">
    <property type="entry name" value="Znf_RING"/>
</dbReference>
<evidence type="ECO:0000256" key="3">
    <source>
        <dbReference type="ARBA" id="ARBA00022833"/>
    </source>
</evidence>
<dbReference type="InterPro" id="IPR001293">
    <property type="entry name" value="Znf_TRAF"/>
</dbReference>
<keyword evidence="1 4" id="KW-0479">Metal-binding</keyword>
<dbReference type="FunFam" id="3.30.40.10:FF:000179">
    <property type="entry name" value="TNF receptor-associated factor"/>
    <property type="match status" value="1"/>
</dbReference>
<evidence type="ECO:0000259" key="6">
    <source>
        <dbReference type="PROSITE" id="PS50089"/>
    </source>
</evidence>
<keyword evidence="2 4" id="KW-0863">Zinc-finger</keyword>
<organism evidence="8 9">
    <name type="scientific">Stylophora pistillata</name>
    <name type="common">Smooth cauliflower coral</name>
    <dbReference type="NCBI Taxonomy" id="50429"/>
    <lineage>
        <taxon>Eukaryota</taxon>
        <taxon>Metazoa</taxon>
        <taxon>Cnidaria</taxon>
        <taxon>Anthozoa</taxon>
        <taxon>Hexacorallia</taxon>
        <taxon>Scleractinia</taxon>
        <taxon>Astrocoeniina</taxon>
        <taxon>Pocilloporidae</taxon>
        <taxon>Stylophora</taxon>
    </lineage>
</organism>
<evidence type="ECO:0000256" key="2">
    <source>
        <dbReference type="ARBA" id="ARBA00022771"/>
    </source>
</evidence>
<proteinExistence type="predicted"/>
<dbReference type="InterPro" id="IPR018957">
    <property type="entry name" value="Znf_C3HC4_RING-type"/>
</dbReference>
<dbReference type="InterPro" id="IPR013083">
    <property type="entry name" value="Znf_RING/FYVE/PHD"/>
</dbReference>
<dbReference type="Gene3D" id="3.30.40.10">
    <property type="entry name" value="Zinc/RING finger domain, C3HC4 (zinc finger)"/>
    <property type="match status" value="3"/>
</dbReference>
<feature type="domain" description="RING-type" evidence="6">
    <location>
        <begin position="27"/>
        <end position="67"/>
    </location>
</feature>
<dbReference type="OrthoDB" id="5971837at2759"/>
<evidence type="ECO:0000313" key="8">
    <source>
        <dbReference type="EMBL" id="PFX13106.1"/>
    </source>
</evidence>
<evidence type="ECO:0000256" key="5">
    <source>
        <dbReference type="SAM" id="Coils"/>
    </source>
</evidence>
<accession>A0A2B4R7G0</accession>
<dbReference type="AlphaFoldDB" id="A0A2B4R7G0"/>
<evidence type="ECO:0000259" key="7">
    <source>
        <dbReference type="PROSITE" id="PS50145"/>
    </source>
</evidence>
<dbReference type="InterPro" id="IPR036859">
    <property type="entry name" value="CAP-Gly_dom_sf"/>
</dbReference>
<evidence type="ECO:0000256" key="1">
    <source>
        <dbReference type="ARBA" id="ARBA00022723"/>
    </source>
</evidence>
<feature type="coiled-coil region" evidence="5">
    <location>
        <begin position="276"/>
        <end position="342"/>
    </location>
</feature>
<feature type="domain" description="TRAF-type" evidence="7">
    <location>
        <begin position="109"/>
        <end position="152"/>
    </location>
</feature>
<feature type="non-terminal residue" evidence="8">
    <location>
        <position position="468"/>
    </location>
</feature>
<keyword evidence="9" id="KW-1185">Reference proteome</keyword>
<dbReference type="SUPFAM" id="SSF74924">
    <property type="entry name" value="Cap-Gly domain"/>
    <property type="match status" value="1"/>
</dbReference>
<dbReference type="Pfam" id="PF02176">
    <property type="entry name" value="zf-TRAF"/>
    <property type="match status" value="2"/>
</dbReference>
<evidence type="ECO:0000313" key="9">
    <source>
        <dbReference type="Proteomes" id="UP000225706"/>
    </source>
</evidence>
<dbReference type="SUPFAM" id="SSF57850">
    <property type="entry name" value="RING/U-box"/>
    <property type="match status" value="1"/>
</dbReference>
<dbReference type="SMART" id="SM00184">
    <property type="entry name" value="RING"/>
    <property type="match status" value="1"/>
</dbReference>
<dbReference type="Gene3D" id="2.30.30.190">
    <property type="entry name" value="CAP Gly-rich-like domain"/>
    <property type="match status" value="1"/>
</dbReference>
<protein>
    <submittedName>
        <fullName evidence="8">TNF receptor-associated factor 4</fullName>
    </submittedName>
</protein>
<keyword evidence="8" id="KW-0675">Receptor</keyword>
<keyword evidence="5" id="KW-0175">Coiled coil</keyword>
<dbReference type="EMBL" id="LSMT01001069">
    <property type="protein sequence ID" value="PFX13106.1"/>
    <property type="molecule type" value="Genomic_DNA"/>
</dbReference>
<comment type="caution">
    <text evidence="8">The sequence shown here is derived from an EMBL/GenBank/DDBJ whole genome shotgun (WGS) entry which is preliminary data.</text>
</comment>
<feature type="zinc finger region" description="TRAF-type" evidence="4">
    <location>
        <begin position="109"/>
        <end position="152"/>
    </location>
</feature>
<name>A0A2B4R7G0_STYPI</name>
<dbReference type="STRING" id="50429.A0A2B4R7G0"/>
<dbReference type="PANTHER" id="PTHR10131:SF94">
    <property type="entry name" value="TNF RECEPTOR-ASSOCIATED FACTOR 4"/>
    <property type="match status" value="1"/>
</dbReference>
<keyword evidence="3 4" id="KW-0862">Zinc</keyword>
<dbReference type="PANTHER" id="PTHR10131">
    <property type="entry name" value="TNF RECEPTOR ASSOCIATED FACTOR"/>
    <property type="match status" value="1"/>
</dbReference>
<reference evidence="9" key="1">
    <citation type="journal article" date="2017" name="bioRxiv">
        <title>Comparative analysis of the genomes of Stylophora pistillata and Acropora digitifera provides evidence for extensive differences between species of corals.</title>
        <authorList>
            <person name="Voolstra C.R."/>
            <person name="Li Y."/>
            <person name="Liew Y.J."/>
            <person name="Baumgarten S."/>
            <person name="Zoccola D."/>
            <person name="Flot J.-F."/>
            <person name="Tambutte S."/>
            <person name="Allemand D."/>
            <person name="Aranda M."/>
        </authorList>
    </citation>
    <scope>NUCLEOTIDE SEQUENCE [LARGE SCALE GENOMIC DNA]</scope>
</reference>
<feature type="domain" description="TRAF-type" evidence="7">
    <location>
        <begin position="201"/>
        <end position="248"/>
    </location>
</feature>
<dbReference type="PROSITE" id="PS50089">
    <property type="entry name" value="ZF_RING_2"/>
    <property type="match status" value="1"/>
</dbReference>
<dbReference type="PROSITE" id="PS50145">
    <property type="entry name" value="ZF_TRAF"/>
    <property type="match status" value="2"/>
</dbReference>
<dbReference type="Proteomes" id="UP000225706">
    <property type="component" value="Unassembled WGS sequence"/>
</dbReference>
<dbReference type="Pfam" id="PF00097">
    <property type="entry name" value="zf-C3HC4"/>
    <property type="match status" value="1"/>
</dbReference>
<evidence type="ECO:0000256" key="4">
    <source>
        <dbReference type="PROSITE-ProRule" id="PRU00207"/>
    </source>
</evidence>
<dbReference type="SUPFAM" id="SSF49599">
    <property type="entry name" value="TRAF domain-like"/>
    <property type="match status" value="1"/>
</dbReference>
<gene>
    <name evidence="8" type="primary">Traf4</name>
    <name evidence="8" type="ORF">AWC38_SpisGene22834</name>
</gene>
<sequence>MAVGQNVPELGGYDFEFTSKVPDEFECSICQSTMKDPIQIVGCGHRLCKICSESLLRSHSPKCPIDREPLSREKIFPDSACHRKILDLTVKCPHVGCPWTGELRAVQKHQEQCLFKMVECPNTGCKEKLTRRDMNNHKKRECIWRTDSCEYCQGSYIVKNRQSRECCDTADILQRLSVNVWFLNFDSLLIKVLLYDFLQHHHSVCRKFPVKCTNNCTLENIPRGKLVAHIRDDCLLTEIHCKYKNLGCQEVFQRVRTKSHLESHLESHLNLALCSLEIIQNQVKEQSKQIERLTSTFNDQIDSLMAKNVEQSQQLNDQSQQIDRLMAKNVQQSQQLNDQSQQIASLMFTVQGLVQQRGRLKGHYQYQAIQVKKTTDEAIGGPNQKGATNVRVQGGDTMKQDFKPKSTKAIEVGMKVLFNLFPYEYRGTVKYVGFVPELNGYRVGVEVDPDQPEAVTTEQCMEKDTLPG</sequence>
<dbReference type="GO" id="GO:0043122">
    <property type="term" value="P:regulation of canonical NF-kappaB signal transduction"/>
    <property type="evidence" value="ECO:0007669"/>
    <property type="project" value="TreeGrafter"/>
</dbReference>
<dbReference type="GO" id="GO:0008270">
    <property type="term" value="F:zinc ion binding"/>
    <property type="evidence" value="ECO:0007669"/>
    <property type="project" value="UniProtKB-KW"/>
</dbReference>
<feature type="zinc finger region" description="TRAF-type" evidence="4">
    <location>
        <begin position="201"/>
        <end position="248"/>
    </location>
</feature>